<proteinExistence type="inferred from homology"/>
<keyword evidence="8" id="KW-1278">Translocase</keyword>
<evidence type="ECO:0000256" key="16">
    <source>
        <dbReference type="SAM" id="MobiDB-lite"/>
    </source>
</evidence>
<evidence type="ECO:0000313" key="21">
    <source>
        <dbReference type="Proteomes" id="UP000198398"/>
    </source>
</evidence>
<keyword evidence="21" id="KW-1185">Reference proteome</keyword>
<accession>A0A220UF85</accession>
<evidence type="ECO:0000256" key="11">
    <source>
        <dbReference type="ARBA" id="ARBA00023008"/>
    </source>
</evidence>
<dbReference type="PROSITE" id="PS50857">
    <property type="entry name" value="COX2_CUA"/>
    <property type="match status" value="1"/>
</dbReference>
<evidence type="ECO:0000256" key="3">
    <source>
        <dbReference type="ARBA" id="ARBA00012949"/>
    </source>
</evidence>
<organism evidence="20 21">
    <name type="scientific">Brachybacterium avium</name>
    <dbReference type="NCBI Taxonomy" id="2017485"/>
    <lineage>
        <taxon>Bacteria</taxon>
        <taxon>Bacillati</taxon>
        <taxon>Actinomycetota</taxon>
        <taxon>Actinomycetes</taxon>
        <taxon>Micrococcales</taxon>
        <taxon>Dermabacteraceae</taxon>
        <taxon>Brachybacterium</taxon>
    </lineage>
</organism>
<feature type="region of interest" description="Disordered" evidence="16">
    <location>
        <begin position="265"/>
        <end position="312"/>
    </location>
</feature>
<dbReference type="PRINTS" id="PR01166">
    <property type="entry name" value="CYCOXIDASEII"/>
</dbReference>
<dbReference type="SUPFAM" id="SSF49503">
    <property type="entry name" value="Cupredoxins"/>
    <property type="match status" value="1"/>
</dbReference>
<dbReference type="EC" id="7.1.1.9" evidence="3"/>
<evidence type="ECO:0000256" key="14">
    <source>
        <dbReference type="ARBA" id="ARBA00031399"/>
    </source>
</evidence>
<evidence type="ECO:0000256" key="9">
    <source>
        <dbReference type="ARBA" id="ARBA00022982"/>
    </source>
</evidence>
<keyword evidence="6 17" id="KW-0812">Transmembrane</keyword>
<name>A0A220UF85_9MICO</name>
<evidence type="ECO:0000256" key="7">
    <source>
        <dbReference type="ARBA" id="ARBA00022723"/>
    </source>
</evidence>
<evidence type="ECO:0000256" key="18">
    <source>
        <dbReference type="SAM" id="SignalP"/>
    </source>
</evidence>
<evidence type="ECO:0000256" key="15">
    <source>
        <dbReference type="ARBA" id="ARBA00047816"/>
    </source>
</evidence>
<evidence type="ECO:0000256" key="6">
    <source>
        <dbReference type="ARBA" id="ARBA00022692"/>
    </source>
</evidence>
<keyword evidence="7" id="KW-0479">Metal-binding</keyword>
<evidence type="ECO:0000259" key="19">
    <source>
        <dbReference type="PROSITE" id="PS50857"/>
    </source>
</evidence>
<evidence type="ECO:0000256" key="12">
    <source>
        <dbReference type="ARBA" id="ARBA00023136"/>
    </source>
</evidence>
<dbReference type="Gene3D" id="2.60.40.420">
    <property type="entry name" value="Cupredoxins - blue copper proteins"/>
    <property type="match status" value="1"/>
</dbReference>
<dbReference type="GO" id="GO:0042773">
    <property type="term" value="P:ATP synthesis coupled electron transport"/>
    <property type="evidence" value="ECO:0007669"/>
    <property type="project" value="TreeGrafter"/>
</dbReference>
<keyword evidence="5" id="KW-0679">Respiratory chain</keyword>
<dbReference type="Pfam" id="PF00116">
    <property type="entry name" value="COX2"/>
    <property type="match status" value="1"/>
</dbReference>
<evidence type="ECO:0000256" key="10">
    <source>
        <dbReference type="ARBA" id="ARBA00022989"/>
    </source>
</evidence>
<keyword evidence="11" id="KW-0186">Copper</keyword>
<comment type="function">
    <text evidence="13">Subunits I and II form the functional core of the enzyme complex. Electrons originating in cytochrome c are transferred via heme a and Cu(A) to the binuclear center formed by heme a3 and Cu(B).</text>
</comment>
<dbReference type="InterPro" id="IPR008972">
    <property type="entry name" value="Cupredoxin"/>
</dbReference>
<keyword evidence="4" id="KW-0813">Transport</keyword>
<keyword evidence="9" id="KW-0249">Electron transport</keyword>
<evidence type="ECO:0000313" key="20">
    <source>
        <dbReference type="EMBL" id="ASK66894.1"/>
    </source>
</evidence>
<sequence length="312" mass="35379">MIPQVPQRARRGRRAAAAGLALATLVLAGCTQAQQRGFMPGPADGQEVTNQTERITDLWVHSWAVLVIVGLIIWGLTFWCAIAYRRRKHDTGFPVQLRYHVPLELMFTLVPVVMVLTFFYFTQRDTAEVEMHVAEPDYTVNVVAKQWSWDINYVDDDVHEPAGVQSFATGEPGAAESLPTLYLPVDKSVEFRLDSRDVIHSFWVVDFLYKKDIFPGHTNTFQVTPTREGTYIGKCAELCGEYHSDMLFNVVVVSQEEFDEHMEELRSQGNDGQLGVDLNRNDKEWSMREKQDDAGPRYSEEKATAGTEGENE</sequence>
<evidence type="ECO:0000256" key="13">
    <source>
        <dbReference type="ARBA" id="ARBA00024688"/>
    </source>
</evidence>
<keyword evidence="10 17" id="KW-1133">Transmembrane helix</keyword>
<keyword evidence="18" id="KW-0732">Signal</keyword>
<dbReference type="Proteomes" id="UP000198398">
    <property type="component" value="Chromosome"/>
</dbReference>
<evidence type="ECO:0000256" key="17">
    <source>
        <dbReference type="SAM" id="Phobius"/>
    </source>
</evidence>
<dbReference type="GO" id="GO:0004129">
    <property type="term" value="F:cytochrome-c oxidase activity"/>
    <property type="evidence" value="ECO:0007669"/>
    <property type="project" value="UniProtKB-EC"/>
</dbReference>
<dbReference type="RefSeq" id="WP_089066130.1">
    <property type="nucleotide sequence ID" value="NZ_CP022316.1"/>
</dbReference>
<dbReference type="InterPro" id="IPR045187">
    <property type="entry name" value="CcO_II"/>
</dbReference>
<dbReference type="Gene3D" id="1.10.287.90">
    <property type="match status" value="1"/>
</dbReference>
<dbReference type="NCBIfam" id="TIGR02866">
    <property type="entry name" value="CoxB"/>
    <property type="match status" value="1"/>
</dbReference>
<feature type="signal peptide" evidence="18">
    <location>
        <begin position="1"/>
        <end position="28"/>
    </location>
</feature>
<dbReference type="InterPro" id="IPR002429">
    <property type="entry name" value="CcO_II-like_C"/>
</dbReference>
<feature type="chain" id="PRO_5038926633" description="cytochrome-c oxidase" evidence="18">
    <location>
        <begin position="29"/>
        <end position="312"/>
    </location>
</feature>
<dbReference type="GO" id="GO:0005507">
    <property type="term" value="F:copper ion binding"/>
    <property type="evidence" value="ECO:0007669"/>
    <property type="project" value="InterPro"/>
</dbReference>
<comment type="similarity">
    <text evidence="2">Belongs to the cytochrome c oxidase subunit 2 family.</text>
</comment>
<reference evidence="21" key="1">
    <citation type="submission" date="2017-07" db="EMBL/GenBank/DDBJ databases">
        <title>Brachybacterium sp. VR2415.</title>
        <authorList>
            <person name="Tak E.J."/>
            <person name="Bae J.-W."/>
        </authorList>
    </citation>
    <scope>NUCLEOTIDE SEQUENCE [LARGE SCALE GENOMIC DNA]</scope>
    <source>
        <strain evidence="21">VR2415</strain>
    </source>
</reference>
<keyword evidence="12 17" id="KW-0472">Membrane</keyword>
<dbReference type="KEGG" id="brv:CFK39_15005"/>
<feature type="compositionally biased region" description="Basic and acidic residues" evidence="16">
    <location>
        <begin position="279"/>
        <end position="303"/>
    </location>
</feature>
<evidence type="ECO:0000256" key="1">
    <source>
        <dbReference type="ARBA" id="ARBA00004141"/>
    </source>
</evidence>
<dbReference type="CDD" id="cd13919">
    <property type="entry name" value="CuRO_HCO_II_like_5"/>
    <property type="match status" value="1"/>
</dbReference>
<evidence type="ECO:0000256" key="4">
    <source>
        <dbReference type="ARBA" id="ARBA00022448"/>
    </source>
</evidence>
<dbReference type="InterPro" id="IPR001505">
    <property type="entry name" value="Copper_CuA"/>
</dbReference>
<dbReference type="SUPFAM" id="SSF81464">
    <property type="entry name" value="Cytochrome c oxidase subunit II-like, transmembrane region"/>
    <property type="match status" value="1"/>
</dbReference>
<dbReference type="PROSITE" id="PS00078">
    <property type="entry name" value="COX2"/>
    <property type="match status" value="1"/>
</dbReference>
<feature type="transmembrane region" description="Helical" evidence="17">
    <location>
        <begin position="105"/>
        <end position="122"/>
    </location>
</feature>
<comment type="catalytic activity">
    <reaction evidence="15">
        <text>4 Fe(II)-[cytochrome c] + O2 + 8 H(+)(in) = 4 Fe(III)-[cytochrome c] + 2 H2O + 4 H(+)(out)</text>
        <dbReference type="Rhea" id="RHEA:11436"/>
        <dbReference type="Rhea" id="RHEA-COMP:10350"/>
        <dbReference type="Rhea" id="RHEA-COMP:14399"/>
        <dbReference type="ChEBI" id="CHEBI:15377"/>
        <dbReference type="ChEBI" id="CHEBI:15378"/>
        <dbReference type="ChEBI" id="CHEBI:15379"/>
        <dbReference type="ChEBI" id="CHEBI:29033"/>
        <dbReference type="ChEBI" id="CHEBI:29034"/>
        <dbReference type="EC" id="7.1.1.9"/>
    </reaction>
</comment>
<comment type="subcellular location">
    <subcellularLocation>
        <location evidence="1">Membrane</location>
        <topology evidence="1">Multi-pass membrane protein</topology>
    </subcellularLocation>
</comment>
<dbReference type="InterPro" id="IPR036257">
    <property type="entry name" value="Cyt_c_oxidase_su2_TM_sf"/>
</dbReference>
<dbReference type="OrthoDB" id="9781261at2"/>
<dbReference type="GO" id="GO:0016020">
    <property type="term" value="C:membrane"/>
    <property type="evidence" value="ECO:0007669"/>
    <property type="project" value="UniProtKB-SubCell"/>
</dbReference>
<evidence type="ECO:0000256" key="2">
    <source>
        <dbReference type="ARBA" id="ARBA00007866"/>
    </source>
</evidence>
<feature type="domain" description="Cytochrome oxidase subunit II copper A binding" evidence="19">
    <location>
        <begin position="135"/>
        <end position="264"/>
    </location>
</feature>
<dbReference type="PANTHER" id="PTHR22888:SF9">
    <property type="entry name" value="CYTOCHROME C OXIDASE SUBUNIT 2"/>
    <property type="match status" value="1"/>
</dbReference>
<protein>
    <recommendedName>
        <fullName evidence="3">cytochrome-c oxidase</fullName>
        <ecNumber evidence="3">7.1.1.9</ecNumber>
    </recommendedName>
    <alternativeName>
        <fullName evidence="14">Cytochrome aa3 subunit 2</fullName>
    </alternativeName>
</protein>
<dbReference type="PANTHER" id="PTHR22888">
    <property type="entry name" value="CYTOCHROME C OXIDASE, SUBUNIT II"/>
    <property type="match status" value="1"/>
</dbReference>
<dbReference type="AlphaFoldDB" id="A0A220UF85"/>
<dbReference type="InterPro" id="IPR014222">
    <property type="entry name" value="Cyt_c_oxidase_su2"/>
</dbReference>
<dbReference type="GO" id="GO:0016491">
    <property type="term" value="F:oxidoreductase activity"/>
    <property type="evidence" value="ECO:0007669"/>
    <property type="project" value="InterPro"/>
</dbReference>
<dbReference type="EMBL" id="CP022316">
    <property type="protein sequence ID" value="ASK66894.1"/>
    <property type="molecule type" value="Genomic_DNA"/>
</dbReference>
<feature type="transmembrane region" description="Helical" evidence="17">
    <location>
        <begin position="61"/>
        <end position="84"/>
    </location>
</feature>
<evidence type="ECO:0000256" key="5">
    <source>
        <dbReference type="ARBA" id="ARBA00022660"/>
    </source>
</evidence>
<gene>
    <name evidence="20" type="primary">coxB</name>
    <name evidence="20" type="ORF">CFK39_15005</name>
</gene>
<evidence type="ECO:0000256" key="8">
    <source>
        <dbReference type="ARBA" id="ARBA00022967"/>
    </source>
</evidence>